<dbReference type="AlphaFoldDB" id="A0A7W8JEI5"/>
<evidence type="ECO:0000313" key="1">
    <source>
        <dbReference type="EMBL" id="MBB5355268.1"/>
    </source>
</evidence>
<name>A0A7W8JEI5_9BACL</name>
<evidence type="ECO:0000313" key="2">
    <source>
        <dbReference type="Proteomes" id="UP000583699"/>
    </source>
</evidence>
<sequence length="46" mass="5442">MSEREEKRLYTFAEFFELFGERRMELYEGTPVLMPPASYEYGGGKV</sequence>
<evidence type="ECO:0008006" key="3">
    <source>
        <dbReference type="Google" id="ProtNLM"/>
    </source>
</evidence>
<proteinExistence type="predicted"/>
<dbReference type="Proteomes" id="UP000583699">
    <property type="component" value="Unassembled WGS sequence"/>
</dbReference>
<reference evidence="1 2" key="1">
    <citation type="submission" date="2020-08" db="EMBL/GenBank/DDBJ databases">
        <title>Genomic Encyclopedia of Type Strains, Phase IV (KMG-IV): sequencing the most valuable type-strain genomes for metagenomic binning, comparative biology and taxonomic classification.</title>
        <authorList>
            <person name="Goeker M."/>
        </authorList>
    </citation>
    <scope>NUCLEOTIDE SEQUENCE [LARGE SCALE GENOMIC DNA]</scope>
    <source>
        <strain evidence="1 2">DSM 19169</strain>
    </source>
</reference>
<gene>
    <name evidence="1" type="ORF">HNR43_001240</name>
</gene>
<accession>A0A7W8JEI5</accession>
<organism evidence="1 2">
    <name type="scientific">Anoxybacillus mongoliensis</name>
    <dbReference type="NCBI Taxonomy" id="452565"/>
    <lineage>
        <taxon>Bacteria</taxon>
        <taxon>Bacillati</taxon>
        <taxon>Bacillota</taxon>
        <taxon>Bacilli</taxon>
        <taxon>Bacillales</taxon>
        <taxon>Anoxybacillaceae</taxon>
        <taxon>Anoxybacillus</taxon>
    </lineage>
</organism>
<protein>
    <recommendedName>
        <fullName evidence="3">Uma2 family endonuclease</fullName>
    </recommendedName>
</protein>
<dbReference type="EMBL" id="JACHEQ010000005">
    <property type="protein sequence ID" value="MBB5355268.1"/>
    <property type="molecule type" value="Genomic_DNA"/>
</dbReference>
<comment type="caution">
    <text evidence="1">The sequence shown here is derived from an EMBL/GenBank/DDBJ whole genome shotgun (WGS) entry which is preliminary data.</text>
</comment>
<dbReference type="RefSeq" id="WP_246346263.1">
    <property type="nucleotide sequence ID" value="NZ_JACHEQ010000005.1"/>
</dbReference>
<keyword evidence="2" id="KW-1185">Reference proteome</keyword>